<evidence type="ECO:0000313" key="12">
    <source>
        <dbReference type="EMBL" id="SUH16797.1"/>
    </source>
</evidence>
<evidence type="ECO:0000256" key="1">
    <source>
        <dbReference type="ARBA" id="ARBA00000083"/>
    </source>
</evidence>
<evidence type="ECO:0000313" key="13">
    <source>
        <dbReference type="Proteomes" id="UP000255509"/>
    </source>
</evidence>
<name>A0A379WBV4_SALET</name>
<dbReference type="GO" id="GO:0003978">
    <property type="term" value="F:UDP-glucose 4-epimerase activity"/>
    <property type="evidence" value="ECO:0007669"/>
    <property type="project" value="UniProtKB-EC"/>
</dbReference>
<dbReference type="Gene3D" id="3.90.25.10">
    <property type="entry name" value="UDP-galactose 4-epimerase, domain 1"/>
    <property type="match status" value="1"/>
</dbReference>
<dbReference type="Gene3D" id="3.40.50.720">
    <property type="entry name" value="NAD(P)-binding Rossmann-like Domain"/>
    <property type="match status" value="1"/>
</dbReference>
<comment type="similarity">
    <text evidence="4">Belongs to the NAD(P)-dependent epimerase/dehydratase family.</text>
</comment>
<evidence type="ECO:0000256" key="7">
    <source>
        <dbReference type="ARBA" id="ARBA00023027"/>
    </source>
</evidence>
<evidence type="ECO:0000256" key="11">
    <source>
        <dbReference type="SAM" id="MobiDB-lite"/>
    </source>
</evidence>
<comment type="pathway">
    <text evidence="3">Carbohydrate metabolism.</text>
</comment>
<evidence type="ECO:0000256" key="8">
    <source>
        <dbReference type="ARBA" id="ARBA00023235"/>
    </source>
</evidence>
<evidence type="ECO:0000256" key="6">
    <source>
        <dbReference type="ARBA" id="ARBA00018569"/>
    </source>
</evidence>
<comment type="catalytic activity">
    <reaction evidence="1">
        <text>UDP-alpha-D-glucose = UDP-alpha-D-galactose</text>
        <dbReference type="Rhea" id="RHEA:22168"/>
        <dbReference type="ChEBI" id="CHEBI:58885"/>
        <dbReference type="ChEBI" id="CHEBI:66914"/>
        <dbReference type="EC" id="5.1.3.2"/>
    </reaction>
</comment>
<dbReference type="InterPro" id="IPR036291">
    <property type="entry name" value="NAD(P)-bd_dom_sf"/>
</dbReference>
<dbReference type="GO" id="GO:0005996">
    <property type="term" value="P:monosaccharide metabolic process"/>
    <property type="evidence" value="ECO:0007669"/>
    <property type="project" value="TreeGrafter"/>
</dbReference>
<dbReference type="GO" id="GO:0005829">
    <property type="term" value="C:cytosol"/>
    <property type="evidence" value="ECO:0007669"/>
    <property type="project" value="TreeGrafter"/>
</dbReference>
<dbReference type="PANTHER" id="PTHR43725">
    <property type="entry name" value="UDP-GLUCOSE 4-EPIMERASE"/>
    <property type="match status" value="1"/>
</dbReference>
<dbReference type="SUPFAM" id="SSF51735">
    <property type="entry name" value="NAD(P)-binding Rossmann-fold domains"/>
    <property type="match status" value="1"/>
</dbReference>
<dbReference type="EC" id="5.1.3.2" evidence="5"/>
<keyword evidence="8 12" id="KW-0413">Isomerase</keyword>
<evidence type="ECO:0000256" key="10">
    <source>
        <dbReference type="ARBA" id="ARBA00033067"/>
    </source>
</evidence>
<evidence type="ECO:0000256" key="4">
    <source>
        <dbReference type="ARBA" id="ARBA00007637"/>
    </source>
</evidence>
<evidence type="ECO:0000256" key="9">
    <source>
        <dbReference type="ARBA" id="ARBA00031367"/>
    </source>
</evidence>
<proteinExistence type="inferred from homology"/>
<gene>
    <name evidence="12" type="primary">galE_2</name>
    <name evidence="12" type="ORF">NCTC8258_04563</name>
</gene>
<organism evidence="12 13">
    <name type="scientific">Salmonella enterica I</name>
    <dbReference type="NCBI Taxonomy" id="59201"/>
    <lineage>
        <taxon>Bacteria</taxon>
        <taxon>Pseudomonadati</taxon>
        <taxon>Pseudomonadota</taxon>
        <taxon>Gammaproteobacteria</taxon>
        <taxon>Enterobacterales</taxon>
        <taxon>Enterobacteriaceae</taxon>
        <taxon>Salmonella</taxon>
    </lineage>
</organism>
<sequence>MMVEQILTDLQKAQPEWSIALLRYFNPVGAHPSGDMGEDPQGIPNNLMPYIAQVAVGRRESLAVFGNDYPTEGWHRRTRLHSRYGLSRRARRGDGKTGGQIRRTYL</sequence>
<keyword evidence="7" id="KW-0520">NAD</keyword>
<comment type="cofactor">
    <cofactor evidence="2">
        <name>NAD(+)</name>
        <dbReference type="ChEBI" id="CHEBI:57540"/>
    </cofactor>
</comment>
<dbReference type="AlphaFoldDB" id="A0A379WBV4"/>
<evidence type="ECO:0000256" key="2">
    <source>
        <dbReference type="ARBA" id="ARBA00001911"/>
    </source>
</evidence>
<feature type="region of interest" description="Disordered" evidence="11">
    <location>
        <begin position="85"/>
        <end position="106"/>
    </location>
</feature>
<dbReference type="Proteomes" id="UP000255509">
    <property type="component" value="Unassembled WGS sequence"/>
</dbReference>
<evidence type="ECO:0000256" key="5">
    <source>
        <dbReference type="ARBA" id="ARBA00013189"/>
    </source>
</evidence>
<accession>A0A379WBV4</accession>
<evidence type="ECO:0000256" key="3">
    <source>
        <dbReference type="ARBA" id="ARBA00005007"/>
    </source>
</evidence>
<dbReference type="EMBL" id="UGXS01000004">
    <property type="protein sequence ID" value="SUH16797.1"/>
    <property type="molecule type" value="Genomic_DNA"/>
</dbReference>
<dbReference type="PANTHER" id="PTHR43725:SF47">
    <property type="entry name" value="UDP-GLUCOSE 4-EPIMERASE"/>
    <property type="match status" value="1"/>
</dbReference>
<reference evidence="12 13" key="1">
    <citation type="submission" date="2018-06" db="EMBL/GenBank/DDBJ databases">
        <authorList>
            <consortium name="Pathogen Informatics"/>
            <person name="Doyle S."/>
        </authorList>
    </citation>
    <scope>NUCLEOTIDE SEQUENCE [LARGE SCALE GENOMIC DNA]</scope>
    <source>
        <strain evidence="12 13">NCTC8258</strain>
    </source>
</reference>
<protein>
    <recommendedName>
        <fullName evidence="6">UDP-glucose 4-epimerase</fullName>
        <ecNumber evidence="5">5.1.3.2</ecNumber>
    </recommendedName>
    <alternativeName>
        <fullName evidence="10">Galactowaldenase</fullName>
    </alternativeName>
    <alternativeName>
        <fullName evidence="9">UDP-galactose 4-epimerase</fullName>
    </alternativeName>
</protein>